<feature type="transmembrane region" description="Helical" evidence="8">
    <location>
        <begin position="43"/>
        <end position="64"/>
    </location>
</feature>
<feature type="transmembrane region" description="Helical" evidence="8">
    <location>
        <begin position="334"/>
        <end position="353"/>
    </location>
</feature>
<reference evidence="10" key="1">
    <citation type="submission" date="2020-06" db="EMBL/GenBank/DDBJ databases">
        <title>WGS assembly of Ceratodon purpureus strain R40.</title>
        <authorList>
            <person name="Carey S.B."/>
            <person name="Jenkins J."/>
            <person name="Shu S."/>
            <person name="Lovell J.T."/>
            <person name="Sreedasyam A."/>
            <person name="Maumus F."/>
            <person name="Tiley G.P."/>
            <person name="Fernandez-Pozo N."/>
            <person name="Barry K."/>
            <person name="Chen C."/>
            <person name="Wang M."/>
            <person name="Lipzen A."/>
            <person name="Daum C."/>
            <person name="Saski C.A."/>
            <person name="Payton A.C."/>
            <person name="Mcbreen J.C."/>
            <person name="Conrad R.E."/>
            <person name="Kollar L.M."/>
            <person name="Olsson S."/>
            <person name="Huttunen S."/>
            <person name="Landis J.B."/>
            <person name="Wickett N.J."/>
            <person name="Johnson M.G."/>
            <person name="Rensing S.A."/>
            <person name="Grimwood J."/>
            <person name="Schmutz J."/>
            <person name="Mcdaniel S.F."/>
        </authorList>
    </citation>
    <scope>NUCLEOTIDE SEQUENCE</scope>
    <source>
        <strain evidence="10">R40</strain>
    </source>
</reference>
<feature type="transmembrane region" description="Helical" evidence="8">
    <location>
        <begin position="429"/>
        <end position="451"/>
    </location>
</feature>
<keyword evidence="4" id="KW-1003">Cell membrane</keyword>
<organism evidence="10 11">
    <name type="scientific">Ceratodon purpureus</name>
    <name type="common">Fire moss</name>
    <name type="synonym">Dicranum purpureum</name>
    <dbReference type="NCBI Taxonomy" id="3225"/>
    <lineage>
        <taxon>Eukaryota</taxon>
        <taxon>Viridiplantae</taxon>
        <taxon>Streptophyta</taxon>
        <taxon>Embryophyta</taxon>
        <taxon>Bryophyta</taxon>
        <taxon>Bryophytina</taxon>
        <taxon>Bryopsida</taxon>
        <taxon>Dicranidae</taxon>
        <taxon>Pseudoditrichales</taxon>
        <taxon>Ditrichaceae</taxon>
        <taxon>Ceratodon</taxon>
    </lineage>
</organism>
<evidence type="ECO:0000256" key="2">
    <source>
        <dbReference type="ARBA" id="ARBA00009843"/>
    </source>
</evidence>
<keyword evidence="11" id="KW-1185">Reference proteome</keyword>
<evidence type="ECO:0000256" key="5">
    <source>
        <dbReference type="ARBA" id="ARBA00022692"/>
    </source>
</evidence>
<evidence type="ECO:0000313" key="11">
    <source>
        <dbReference type="Proteomes" id="UP000822688"/>
    </source>
</evidence>
<dbReference type="InterPro" id="IPR004680">
    <property type="entry name" value="Cit_transptr-like_dom"/>
</dbReference>
<dbReference type="Proteomes" id="UP000822688">
    <property type="component" value="Chromosome 1"/>
</dbReference>
<keyword evidence="5 8" id="KW-0812">Transmembrane</keyword>
<comment type="similarity">
    <text evidence="2">Belongs to the CitM (TC 2.A.11) transporter family.</text>
</comment>
<dbReference type="PANTHER" id="PTHR43302:SF5">
    <property type="entry name" value="TRANSPORTER ARSB-RELATED"/>
    <property type="match status" value="1"/>
</dbReference>
<name>A0A8T0JBR0_CERPU</name>
<evidence type="ECO:0000256" key="3">
    <source>
        <dbReference type="ARBA" id="ARBA00022448"/>
    </source>
</evidence>
<feature type="transmembrane region" description="Helical" evidence="8">
    <location>
        <begin position="211"/>
        <end position="237"/>
    </location>
</feature>
<evidence type="ECO:0000256" key="1">
    <source>
        <dbReference type="ARBA" id="ARBA00004651"/>
    </source>
</evidence>
<keyword evidence="3" id="KW-0813">Transport</keyword>
<dbReference type="Pfam" id="PF03600">
    <property type="entry name" value="CitMHS"/>
    <property type="match status" value="1"/>
</dbReference>
<keyword evidence="6 8" id="KW-1133">Transmembrane helix</keyword>
<feature type="domain" description="Citrate transporter-like" evidence="9">
    <location>
        <begin position="53"/>
        <end position="481"/>
    </location>
</feature>
<dbReference type="GO" id="GO:0005886">
    <property type="term" value="C:plasma membrane"/>
    <property type="evidence" value="ECO:0007669"/>
    <property type="project" value="UniProtKB-SubCell"/>
</dbReference>
<evidence type="ECO:0000259" key="9">
    <source>
        <dbReference type="Pfam" id="PF03600"/>
    </source>
</evidence>
<comment type="subcellular location">
    <subcellularLocation>
        <location evidence="1">Cell membrane</location>
        <topology evidence="1">Multi-pass membrane protein</topology>
    </subcellularLocation>
</comment>
<feature type="transmembrane region" description="Helical" evidence="8">
    <location>
        <begin position="94"/>
        <end position="113"/>
    </location>
</feature>
<dbReference type="GO" id="GO:0015105">
    <property type="term" value="F:arsenite transmembrane transporter activity"/>
    <property type="evidence" value="ECO:0007669"/>
    <property type="project" value="InterPro"/>
</dbReference>
<keyword evidence="7 8" id="KW-0472">Membrane</keyword>
<comment type="caution">
    <text evidence="10">The sequence shown here is derived from an EMBL/GenBank/DDBJ whole genome shotgun (WGS) entry which is preliminary data.</text>
</comment>
<dbReference type="InterPro" id="IPR000802">
    <property type="entry name" value="Arsenical_pump_ArsB"/>
</dbReference>
<dbReference type="CDD" id="cd01117">
    <property type="entry name" value="YbiR_permease"/>
    <property type="match status" value="1"/>
</dbReference>
<evidence type="ECO:0000256" key="4">
    <source>
        <dbReference type="ARBA" id="ARBA00022475"/>
    </source>
</evidence>
<dbReference type="EMBL" id="CM026421">
    <property type="protein sequence ID" value="KAG0593350.1"/>
    <property type="molecule type" value="Genomic_DNA"/>
</dbReference>
<protein>
    <recommendedName>
        <fullName evidence="9">Citrate transporter-like domain-containing protein</fullName>
    </recommendedName>
</protein>
<sequence length="536" mass="57865">MAMSTWTSIKGCAPFAIWSLLAVFSAFPLLPIGRTLGSPEDKVIKGCIAFAIWWILAVFPTFPLLPIGRTAGSLVGAALMVLFGVISPDDAFKAVDLSILGLLFATMVISVYLERYQMFDYLGKALSWKTQGGTDLLCRVCLLAAISSALFTNDSTCVVLTGFVLKLCKEKNLDPKPFLIALACSSNIGSAATPIGNPQNLVIAVSGKLGFVQFVAGILPAVVVGLALNMAGLLLVYGRSLSLKPKEQAIEDSVQEKFNLANEDVNIASASFSFSNESSFLDDSDIEEKGRLLHVVQRNHSFNIECAGGERDNSGFRLSWKFLKEYRQQNVSKILFLLFFVTLWIGGGMLQVFEAGMGLAWTVITGALLLTVVDFSDATETLDKVSYPILVFFSGMFITVEGFNRTGVPAQFWRAVEPYSRIDSKGGEVILSVVVTFLSNVASNVPTVLLLGPKVAASAVATSGASPDKAWLILAWVSTVAGNLTLVGSAANIIVCEKARCEPELSYDLTFWTHLKYGFLSTLIIIIVGLPWIDLL</sequence>
<dbReference type="PRINTS" id="PR00758">
    <property type="entry name" value="ARSENICPUMP"/>
</dbReference>
<feature type="transmembrane region" description="Helical" evidence="8">
    <location>
        <begin position="12"/>
        <end position="31"/>
    </location>
</feature>
<gene>
    <name evidence="10" type="ORF">KC19_1G322800</name>
</gene>
<accession>A0A8T0JBR0</accession>
<dbReference type="AlphaFoldDB" id="A0A8T0JBR0"/>
<proteinExistence type="inferred from homology"/>
<evidence type="ECO:0000256" key="7">
    <source>
        <dbReference type="ARBA" id="ARBA00023136"/>
    </source>
</evidence>
<feature type="transmembrane region" description="Helical" evidence="8">
    <location>
        <begin position="471"/>
        <end position="495"/>
    </location>
</feature>
<evidence type="ECO:0000256" key="6">
    <source>
        <dbReference type="ARBA" id="ARBA00022989"/>
    </source>
</evidence>
<feature type="transmembrane region" description="Helical" evidence="8">
    <location>
        <begin position="71"/>
        <end position="88"/>
    </location>
</feature>
<evidence type="ECO:0000313" key="10">
    <source>
        <dbReference type="EMBL" id="KAG0593350.1"/>
    </source>
</evidence>
<dbReference type="PANTHER" id="PTHR43302">
    <property type="entry name" value="TRANSPORTER ARSB-RELATED"/>
    <property type="match status" value="1"/>
</dbReference>
<feature type="transmembrane region" description="Helical" evidence="8">
    <location>
        <begin position="515"/>
        <end position="533"/>
    </location>
</feature>
<evidence type="ECO:0000256" key="8">
    <source>
        <dbReference type="SAM" id="Phobius"/>
    </source>
</evidence>